<dbReference type="SUPFAM" id="SSF56601">
    <property type="entry name" value="beta-lactamase/transpeptidase-like"/>
    <property type="match status" value="1"/>
</dbReference>
<gene>
    <name evidence="3" type="ORF">C0184_00075</name>
</gene>
<accession>A0A2J6XG40</accession>
<evidence type="ECO:0000256" key="1">
    <source>
        <dbReference type="ARBA" id="ARBA00022801"/>
    </source>
</evidence>
<dbReference type="AlphaFoldDB" id="A0A2J6XG40"/>
<evidence type="ECO:0000259" key="2">
    <source>
        <dbReference type="Pfam" id="PF00144"/>
    </source>
</evidence>
<reference evidence="3 4" key="1">
    <citation type="submission" date="2018-01" db="EMBL/GenBank/DDBJ databases">
        <title>Metagenomic assembled genomes from two thermal pools in the Uzon Caldera, Kamchatka, Russia.</title>
        <authorList>
            <person name="Wilkins L."/>
            <person name="Ettinger C."/>
        </authorList>
    </citation>
    <scope>NUCLEOTIDE SEQUENCE [LARGE SCALE GENOMIC DNA]</scope>
    <source>
        <strain evidence="3">ZAV-02</strain>
    </source>
</reference>
<evidence type="ECO:0000313" key="3">
    <source>
        <dbReference type="EMBL" id="PMP87539.1"/>
    </source>
</evidence>
<dbReference type="GO" id="GO:0016787">
    <property type="term" value="F:hydrolase activity"/>
    <property type="evidence" value="ECO:0007669"/>
    <property type="project" value="UniProtKB-KW"/>
</dbReference>
<dbReference type="Gene3D" id="3.40.710.10">
    <property type="entry name" value="DD-peptidase/beta-lactamase superfamily"/>
    <property type="match status" value="1"/>
</dbReference>
<keyword evidence="1 3" id="KW-0378">Hydrolase</keyword>
<name>A0A2J6XG40_9CHLR</name>
<dbReference type="Proteomes" id="UP000243376">
    <property type="component" value="Unassembled WGS sequence"/>
</dbReference>
<protein>
    <submittedName>
        <fullName evidence="3">Serine hydrolase</fullName>
    </submittedName>
</protein>
<dbReference type="EMBL" id="PNIQ01000006">
    <property type="protein sequence ID" value="PMP87539.1"/>
    <property type="molecule type" value="Genomic_DNA"/>
</dbReference>
<sequence>MIPAINTIITTAIAKRTFPGAVVLVTQRGRVLHAAAYGTTMYDDPGTQTVTLDTIYDLASLTKIFTAIAALRLHDAGMLPLDLPARFWLPELANDAITVRHLLSHRSGLAVQLAPLARVGAHAIRRAVYTAPAVHQPGSVTEYANLNTFLLGEVVATVYGGPLEAVIDELVCAPLGMQYTRFCPPFEWRGRIAPTEWDWEWRGGLVHGVVHDESAYTLGGIAGHAGMFGVATDVVRLIELWLCEGSWEGVQLLRPETVLAARTPQPPIDNQKISGLGWMLQRPYMGPAVATAFGHSGFTGPIILGIPTADIAVVVLCNRTYPQRTPPPPQHISVIAEVVHAVVTTLGCAIA</sequence>
<feature type="domain" description="Beta-lactamase-related" evidence="2">
    <location>
        <begin position="7"/>
        <end position="324"/>
    </location>
</feature>
<dbReference type="PANTHER" id="PTHR43283">
    <property type="entry name" value="BETA-LACTAMASE-RELATED"/>
    <property type="match status" value="1"/>
</dbReference>
<dbReference type="Pfam" id="PF00144">
    <property type="entry name" value="Beta-lactamase"/>
    <property type="match status" value="1"/>
</dbReference>
<dbReference type="InterPro" id="IPR001466">
    <property type="entry name" value="Beta-lactam-related"/>
</dbReference>
<organism evidence="3 4">
    <name type="scientific">Chloroflexus aggregans</name>
    <dbReference type="NCBI Taxonomy" id="152260"/>
    <lineage>
        <taxon>Bacteria</taxon>
        <taxon>Bacillati</taxon>
        <taxon>Chloroflexota</taxon>
        <taxon>Chloroflexia</taxon>
        <taxon>Chloroflexales</taxon>
        <taxon>Chloroflexineae</taxon>
        <taxon>Chloroflexaceae</taxon>
        <taxon>Chloroflexus</taxon>
    </lineage>
</organism>
<dbReference type="PANTHER" id="PTHR43283:SF11">
    <property type="entry name" value="BETA-LACTAMASE-RELATED DOMAIN-CONTAINING PROTEIN"/>
    <property type="match status" value="1"/>
</dbReference>
<evidence type="ECO:0000313" key="4">
    <source>
        <dbReference type="Proteomes" id="UP000243376"/>
    </source>
</evidence>
<dbReference type="InterPro" id="IPR012338">
    <property type="entry name" value="Beta-lactam/transpept-like"/>
</dbReference>
<proteinExistence type="predicted"/>
<comment type="caution">
    <text evidence="3">The sequence shown here is derived from an EMBL/GenBank/DDBJ whole genome shotgun (WGS) entry which is preliminary data.</text>
</comment>
<dbReference type="InterPro" id="IPR050789">
    <property type="entry name" value="Diverse_Enzym_Activities"/>
</dbReference>